<sequence length="165" mass="18274">MAPEIGIAQLGEDLFVRGTLRAPFTNKSFLKLPAPEIKGVGIDIVSIPQIAQLTERYDRHTLMLLFTAGEMDRCQSDPKRDRAFAICFAAKEAIGKALGTGLVDIAWDEIEAVLIQDQLTVELYGEADSQAKQNGIETWIATWCEWDQHILVHILGLAALRLKGK</sequence>
<keyword evidence="3" id="KW-0460">Magnesium</keyword>
<protein>
    <submittedName>
        <fullName evidence="5">4'-phosphopantetheinyl transferase superfamily protein</fullName>
    </submittedName>
</protein>
<keyword evidence="2" id="KW-0479">Metal-binding</keyword>
<dbReference type="Pfam" id="PF01648">
    <property type="entry name" value="ACPS"/>
    <property type="match status" value="1"/>
</dbReference>
<organism evidence="5 6">
    <name type="scientific">Drouetiella hepatica Uher 2000/2452</name>
    <dbReference type="NCBI Taxonomy" id="904376"/>
    <lineage>
        <taxon>Bacteria</taxon>
        <taxon>Bacillati</taxon>
        <taxon>Cyanobacteriota</taxon>
        <taxon>Cyanophyceae</taxon>
        <taxon>Oculatellales</taxon>
        <taxon>Oculatellaceae</taxon>
        <taxon>Drouetiella</taxon>
    </lineage>
</organism>
<dbReference type="GO" id="GO:0000287">
    <property type="term" value="F:magnesium ion binding"/>
    <property type="evidence" value="ECO:0007669"/>
    <property type="project" value="InterPro"/>
</dbReference>
<dbReference type="EMBL" id="JAHHHD010000025">
    <property type="protein sequence ID" value="MBW4660760.1"/>
    <property type="molecule type" value="Genomic_DNA"/>
</dbReference>
<name>A0A951QDW0_9CYAN</name>
<feature type="domain" description="4'-phosphopantetheinyl transferase" evidence="4">
    <location>
        <begin position="39"/>
        <end position="127"/>
    </location>
</feature>
<dbReference type="Gene3D" id="3.90.470.20">
    <property type="entry name" value="4'-phosphopantetheinyl transferase domain"/>
    <property type="match status" value="1"/>
</dbReference>
<proteinExistence type="predicted"/>
<dbReference type="InterPro" id="IPR008278">
    <property type="entry name" value="4-PPantetheinyl_Trfase_dom"/>
</dbReference>
<keyword evidence="1 5" id="KW-0808">Transferase</keyword>
<evidence type="ECO:0000256" key="3">
    <source>
        <dbReference type="ARBA" id="ARBA00022842"/>
    </source>
</evidence>
<dbReference type="InterPro" id="IPR004568">
    <property type="entry name" value="Ppantetheine-prot_Trfase_dom"/>
</dbReference>
<reference evidence="5" key="2">
    <citation type="journal article" date="2022" name="Microbiol. Resour. Announc.">
        <title>Metagenome Sequencing to Explore Phylogenomics of Terrestrial Cyanobacteria.</title>
        <authorList>
            <person name="Ward R.D."/>
            <person name="Stajich J.E."/>
            <person name="Johansen J.R."/>
            <person name="Huntemann M."/>
            <person name="Clum A."/>
            <person name="Foster B."/>
            <person name="Foster B."/>
            <person name="Roux S."/>
            <person name="Palaniappan K."/>
            <person name="Varghese N."/>
            <person name="Mukherjee S."/>
            <person name="Reddy T.B.K."/>
            <person name="Daum C."/>
            <person name="Copeland A."/>
            <person name="Chen I.A."/>
            <person name="Ivanova N.N."/>
            <person name="Kyrpides N.C."/>
            <person name="Shapiro N."/>
            <person name="Eloe-Fadrosh E.A."/>
            <person name="Pietrasiak N."/>
        </authorList>
    </citation>
    <scope>NUCLEOTIDE SEQUENCE</scope>
    <source>
        <strain evidence="5">UHER 2000/2452</strain>
    </source>
</reference>
<accession>A0A951QDW0</accession>
<evidence type="ECO:0000259" key="4">
    <source>
        <dbReference type="Pfam" id="PF01648"/>
    </source>
</evidence>
<dbReference type="InterPro" id="IPR037143">
    <property type="entry name" value="4-PPantetheinyl_Trfase_dom_sf"/>
</dbReference>
<evidence type="ECO:0000256" key="2">
    <source>
        <dbReference type="ARBA" id="ARBA00022723"/>
    </source>
</evidence>
<dbReference type="SUPFAM" id="SSF56214">
    <property type="entry name" value="4'-phosphopantetheinyl transferase"/>
    <property type="match status" value="1"/>
</dbReference>
<evidence type="ECO:0000313" key="6">
    <source>
        <dbReference type="Proteomes" id="UP000757435"/>
    </source>
</evidence>
<dbReference type="Proteomes" id="UP000757435">
    <property type="component" value="Unassembled WGS sequence"/>
</dbReference>
<gene>
    <name evidence="5" type="ORF">KME15_18965</name>
</gene>
<evidence type="ECO:0000313" key="5">
    <source>
        <dbReference type="EMBL" id="MBW4660760.1"/>
    </source>
</evidence>
<dbReference type="GO" id="GO:0008897">
    <property type="term" value="F:holo-[acyl-carrier-protein] synthase activity"/>
    <property type="evidence" value="ECO:0007669"/>
    <property type="project" value="InterPro"/>
</dbReference>
<dbReference type="GO" id="GO:0006633">
    <property type="term" value="P:fatty acid biosynthetic process"/>
    <property type="evidence" value="ECO:0007669"/>
    <property type="project" value="InterPro"/>
</dbReference>
<dbReference type="AlphaFoldDB" id="A0A951QDW0"/>
<evidence type="ECO:0000256" key="1">
    <source>
        <dbReference type="ARBA" id="ARBA00022679"/>
    </source>
</evidence>
<reference evidence="5" key="1">
    <citation type="submission" date="2021-05" db="EMBL/GenBank/DDBJ databases">
        <authorList>
            <person name="Pietrasiak N."/>
            <person name="Ward R."/>
            <person name="Stajich J.E."/>
            <person name="Kurbessoian T."/>
        </authorList>
    </citation>
    <scope>NUCLEOTIDE SEQUENCE</scope>
    <source>
        <strain evidence="5">UHER 2000/2452</strain>
    </source>
</reference>
<comment type="caution">
    <text evidence="5">The sequence shown here is derived from an EMBL/GenBank/DDBJ whole genome shotgun (WGS) entry which is preliminary data.</text>
</comment>
<dbReference type="NCBIfam" id="TIGR00556">
    <property type="entry name" value="pantethn_trn"/>
    <property type="match status" value="1"/>
</dbReference>